<dbReference type="InterPro" id="IPR000683">
    <property type="entry name" value="Gfo/Idh/MocA-like_OxRdtase_N"/>
</dbReference>
<dbReference type="PANTHER" id="PTHR43818">
    <property type="entry name" value="BCDNA.GH03377"/>
    <property type="match status" value="1"/>
</dbReference>
<dbReference type="InterPro" id="IPR036291">
    <property type="entry name" value="NAD(P)-bd_dom_sf"/>
</dbReference>
<dbReference type="InterPro" id="IPR055170">
    <property type="entry name" value="GFO_IDH_MocA-like_dom"/>
</dbReference>
<dbReference type="Pfam" id="PF19051">
    <property type="entry name" value="GFO_IDH_MocA_C2"/>
    <property type="match status" value="1"/>
</dbReference>
<keyword evidence="5" id="KW-1185">Reference proteome</keyword>
<dbReference type="PANTHER" id="PTHR43818:SF5">
    <property type="entry name" value="OXIDOREDUCTASE FAMILY PROTEIN"/>
    <property type="match status" value="1"/>
</dbReference>
<dbReference type="InterPro" id="IPR050463">
    <property type="entry name" value="Gfo/Idh/MocA_oxidrdct_glycsds"/>
</dbReference>
<dbReference type="SUPFAM" id="SSF55347">
    <property type="entry name" value="Glyceraldehyde-3-phosphate dehydrogenase-like, C-terminal domain"/>
    <property type="match status" value="1"/>
</dbReference>
<dbReference type="Gene3D" id="3.30.360.10">
    <property type="entry name" value="Dihydrodipicolinate Reductase, domain 2"/>
    <property type="match status" value="1"/>
</dbReference>
<evidence type="ECO:0000259" key="1">
    <source>
        <dbReference type="Pfam" id="PF01408"/>
    </source>
</evidence>
<reference evidence="4 5" key="1">
    <citation type="journal article" date="2023" name="Microbiol. Resour. Announc.">
        <title>Complete Genome Sequence of Imperialibacter roseus strain P4T.</title>
        <authorList>
            <person name="Tizabi D.R."/>
            <person name="Bachvaroff T."/>
            <person name="Hill R.T."/>
        </authorList>
    </citation>
    <scope>NUCLEOTIDE SEQUENCE [LARGE SCALE GENOMIC DNA]</scope>
    <source>
        <strain evidence="4 5">P4T</strain>
    </source>
</reference>
<feature type="domain" description="GFO/IDH/MocA-like oxidoreductase" evidence="3">
    <location>
        <begin position="235"/>
        <end position="323"/>
    </location>
</feature>
<name>A0ABZ0IHG6_9BACT</name>
<evidence type="ECO:0000259" key="3">
    <source>
        <dbReference type="Pfam" id="PF22725"/>
    </source>
</evidence>
<proteinExistence type="predicted"/>
<dbReference type="RefSeq" id="WP_317487295.1">
    <property type="nucleotide sequence ID" value="NZ_CP136051.1"/>
</dbReference>
<evidence type="ECO:0000313" key="4">
    <source>
        <dbReference type="EMBL" id="WOK04485.1"/>
    </source>
</evidence>
<dbReference type="InterPro" id="IPR043906">
    <property type="entry name" value="Gfo/Idh/MocA_OxRdtase_bact_C"/>
</dbReference>
<dbReference type="Pfam" id="PF22725">
    <property type="entry name" value="GFO_IDH_MocA_C3"/>
    <property type="match status" value="1"/>
</dbReference>
<feature type="domain" description="Gfo/Idh/MocA-like oxidoreductase bacterial type C-terminal" evidence="2">
    <location>
        <begin position="358"/>
        <end position="429"/>
    </location>
</feature>
<dbReference type="SUPFAM" id="SSF51735">
    <property type="entry name" value="NAD(P)-binding Rossmann-fold domains"/>
    <property type="match status" value="1"/>
</dbReference>
<gene>
    <name evidence="4" type="ORF">RT717_15495</name>
</gene>
<dbReference type="EMBL" id="CP136051">
    <property type="protein sequence ID" value="WOK04485.1"/>
    <property type="molecule type" value="Genomic_DNA"/>
</dbReference>
<dbReference type="Gene3D" id="3.40.50.720">
    <property type="entry name" value="NAD(P)-binding Rossmann-like Domain"/>
    <property type="match status" value="1"/>
</dbReference>
<feature type="domain" description="Gfo/Idh/MocA-like oxidoreductase N-terminal" evidence="1">
    <location>
        <begin position="36"/>
        <end position="158"/>
    </location>
</feature>
<protein>
    <submittedName>
        <fullName evidence="4">Gfo/Idh/MocA family oxidoreductase</fullName>
    </submittedName>
</protein>
<evidence type="ECO:0000259" key="2">
    <source>
        <dbReference type="Pfam" id="PF19051"/>
    </source>
</evidence>
<sequence>MDRRNFIKTTSAGIAASTVFSAMPLMGIARQQATYKVALIGSGWWGMNILGEAMASGRSKVVAMADVDKNQLMPAIEKVEKLTGNKPKPYTNYREMLRKEKPEIVIVATPDHWHALAAIDALKGGAHVYCEKPICHTINEGKAMVKAAAASGKVVQIGLHRRASPHNISANEFLRSGKLGKIGSVKCFINYGGGPGQITPNSEAPEGMDWDMYCGPAQLVPFNKTIHPRGFRQHLNFANGTISDWGVHWFDQVLWWTEEKAPKRIYSSTARRIKEDSTDAADTQIAVYDFESFTLHWENRNYAGNRQEGPDVGCYFYGTEGVLHLGWIDGWTFYPVNKNKEIIHVDPVLHEPDQQNIKELWTDFLKSIETKGTTINPMLNGQLATNISLLAMVSAKAGRSIEWDGDKQEVINDPEANKLLSREYRKGYEYPV</sequence>
<organism evidence="4 5">
    <name type="scientific">Imperialibacter roseus</name>
    <dbReference type="NCBI Taxonomy" id="1324217"/>
    <lineage>
        <taxon>Bacteria</taxon>
        <taxon>Pseudomonadati</taxon>
        <taxon>Bacteroidota</taxon>
        <taxon>Cytophagia</taxon>
        <taxon>Cytophagales</taxon>
        <taxon>Flammeovirgaceae</taxon>
        <taxon>Imperialibacter</taxon>
    </lineage>
</organism>
<dbReference type="Proteomes" id="UP001302349">
    <property type="component" value="Chromosome"/>
</dbReference>
<evidence type="ECO:0000313" key="5">
    <source>
        <dbReference type="Proteomes" id="UP001302349"/>
    </source>
</evidence>
<accession>A0ABZ0IHG6</accession>
<dbReference type="Pfam" id="PF01408">
    <property type="entry name" value="GFO_IDH_MocA"/>
    <property type="match status" value="1"/>
</dbReference>